<proteinExistence type="predicted"/>
<keyword evidence="2" id="KW-1185">Reference proteome</keyword>
<reference evidence="1 2" key="1">
    <citation type="submission" date="2022-05" db="EMBL/GenBank/DDBJ databases">
        <authorList>
            <consortium name="Genoscope - CEA"/>
            <person name="William W."/>
        </authorList>
    </citation>
    <scope>NUCLEOTIDE SEQUENCE [LARGE SCALE GENOMIC DNA]</scope>
</reference>
<evidence type="ECO:0000313" key="1">
    <source>
        <dbReference type="EMBL" id="CAH3193541.1"/>
    </source>
</evidence>
<evidence type="ECO:0008006" key="3">
    <source>
        <dbReference type="Google" id="ProtNLM"/>
    </source>
</evidence>
<evidence type="ECO:0000313" key="2">
    <source>
        <dbReference type="Proteomes" id="UP001159427"/>
    </source>
</evidence>
<dbReference type="SUPFAM" id="SSF110296">
    <property type="entry name" value="Oligoxyloglucan reducing end-specific cellobiohydrolase"/>
    <property type="match status" value="1"/>
</dbReference>
<organism evidence="1 2">
    <name type="scientific">Porites evermanni</name>
    <dbReference type="NCBI Taxonomy" id="104178"/>
    <lineage>
        <taxon>Eukaryota</taxon>
        <taxon>Metazoa</taxon>
        <taxon>Cnidaria</taxon>
        <taxon>Anthozoa</taxon>
        <taxon>Hexacorallia</taxon>
        <taxon>Scleractinia</taxon>
        <taxon>Fungiina</taxon>
        <taxon>Poritidae</taxon>
        <taxon>Porites</taxon>
    </lineage>
</organism>
<name>A0ABN8SPL0_9CNID</name>
<sequence>MPPYNGVPEYHRRTVLLDQECDWLYVCMYTRDRSVSSCFSTSDGKDWRGEYFRAHYHQCHSFGPKSGWLFGVDRAMNFLRSTDGGVSWKKISFKHFYDDIKNEMFLKLSTVIPENMVSASPETFWSAATFSGRKWGGNTSMFPPVLTSLIKSISTESQLYSWHLNSTMEAYSLTIEWARIRSSGKKENVCQHSPQIVNEENSPQDTALFSTDCGMDAAADKQMDDNVLKKNLQREDIDVRCVVRNALEDENETEVIIDQGECDVPEAITTENKVEYKTQRSFQPGENSKASKRRHKREHFDFLPGKQTTIVAAEHEDGVTNKISGCFSKQDDNIKKAICSCGETFSSRRSSLSHLLSNCPVSLCF</sequence>
<gene>
    <name evidence="1" type="ORF">PEVE_00026061</name>
</gene>
<feature type="non-terminal residue" evidence="1">
    <location>
        <position position="365"/>
    </location>
</feature>
<comment type="caution">
    <text evidence="1">The sequence shown here is derived from an EMBL/GenBank/DDBJ whole genome shotgun (WGS) entry which is preliminary data.</text>
</comment>
<dbReference type="Proteomes" id="UP001159427">
    <property type="component" value="Unassembled WGS sequence"/>
</dbReference>
<dbReference type="EMBL" id="CALNXI010003517">
    <property type="protein sequence ID" value="CAH3193541.1"/>
    <property type="molecule type" value="Genomic_DNA"/>
</dbReference>
<accession>A0ABN8SPL0</accession>
<protein>
    <recommendedName>
        <fullName evidence="3">Photosynthesis system II assembly factor Ycf48/Hcf136-like domain-containing protein</fullName>
    </recommendedName>
</protein>